<protein>
    <submittedName>
        <fullName evidence="1">DUF2624 domain-containing protein</fullName>
    </submittedName>
</protein>
<dbReference type="AlphaFoldDB" id="A0A6B3TRQ3"/>
<dbReference type="EMBL" id="JAAIUV010000021">
    <property type="protein sequence ID" value="NEX79694.1"/>
    <property type="molecule type" value="Genomic_DNA"/>
</dbReference>
<comment type="caution">
    <text evidence="1">The sequence shown here is derived from an EMBL/GenBank/DDBJ whole genome shotgun (WGS) entry which is preliminary data.</text>
</comment>
<name>A0A6B3TRQ3_9BACI</name>
<evidence type="ECO:0000313" key="2">
    <source>
        <dbReference type="Proteomes" id="UP000481621"/>
    </source>
</evidence>
<reference evidence="1" key="1">
    <citation type="submission" date="2020-02" db="EMBL/GenBank/DDBJ databases">
        <title>Bacillus sedimentmangrovi sp. nov., isolated from sediment of the mangrove ecosystem.</title>
        <authorList>
            <person name="Liu G."/>
        </authorList>
    </citation>
    <scope>NUCLEOTIDE SEQUENCE [LARGE SCALE GENOMIC DNA]</scope>
    <source>
        <strain evidence="1">SgZ-7</strain>
    </source>
</reference>
<sequence>MRIFESIINHKINNISAEELLKYAEQFHISVTPQQAKKIATYLKGKNINIFNDRERTQLIKEIAKTAGPETAREVNKLFLELIKK</sequence>
<dbReference type="Proteomes" id="UP000481621">
    <property type="component" value="Unassembled WGS sequence"/>
</dbReference>
<dbReference type="RefSeq" id="WP_163252204.1">
    <property type="nucleotide sequence ID" value="NZ_JAAIUV010000021.1"/>
</dbReference>
<gene>
    <name evidence="1" type="ORF">G4Z05_12590</name>
</gene>
<dbReference type="InterPro" id="IPR020277">
    <property type="entry name" value="DUF2624"/>
</dbReference>
<organism evidence="1 2">
    <name type="scientific">Neobacillus thermocopriae</name>
    <dbReference type="NCBI Taxonomy" id="1215031"/>
    <lineage>
        <taxon>Bacteria</taxon>
        <taxon>Bacillati</taxon>
        <taxon>Bacillota</taxon>
        <taxon>Bacilli</taxon>
        <taxon>Bacillales</taxon>
        <taxon>Bacillaceae</taxon>
        <taxon>Neobacillus</taxon>
    </lineage>
</organism>
<evidence type="ECO:0000313" key="1">
    <source>
        <dbReference type="EMBL" id="NEX79694.1"/>
    </source>
</evidence>
<accession>A0A6B3TRQ3</accession>
<dbReference type="Pfam" id="PF11116">
    <property type="entry name" value="DUF2624"/>
    <property type="match status" value="1"/>
</dbReference>
<proteinExistence type="predicted"/>
<keyword evidence="2" id="KW-1185">Reference proteome</keyword>